<organism evidence="2 3">
    <name type="scientific">Candidatus Woesebacteria bacterium GW2011_GWB1_39_12</name>
    <dbReference type="NCBI Taxonomy" id="1618574"/>
    <lineage>
        <taxon>Bacteria</taxon>
        <taxon>Candidatus Woeseibacteriota</taxon>
    </lineage>
</organism>
<dbReference type="InterPro" id="IPR013783">
    <property type="entry name" value="Ig-like_fold"/>
</dbReference>
<name>A0A0G0M981_9BACT</name>
<dbReference type="Pfam" id="PF09136">
    <property type="entry name" value="Glucodextran_B"/>
    <property type="match status" value="1"/>
</dbReference>
<dbReference type="Proteomes" id="UP000033881">
    <property type="component" value="Unassembled WGS sequence"/>
</dbReference>
<evidence type="ECO:0000313" key="2">
    <source>
        <dbReference type="EMBL" id="KKR00649.1"/>
    </source>
</evidence>
<keyword evidence="1" id="KW-0812">Transmembrane</keyword>
<feature type="transmembrane region" description="Helical" evidence="1">
    <location>
        <begin position="99"/>
        <end position="118"/>
    </location>
</feature>
<gene>
    <name evidence="2" type="ORF">UT24_C0010G0022</name>
</gene>
<dbReference type="Gene3D" id="2.60.40.10">
    <property type="entry name" value="Immunoglobulins"/>
    <property type="match status" value="1"/>
</dbReference>
<dbReference type="AlphaFoldDB" id="A0A0G0M981"/>
<dbReference type="InterPro" id="IPR050400">
    <property type="entry name" value="Bact_Cytoskel_RodZ"/>
</dbReference>
<comment type="caution">
    <text evidence="2">The sequence shown here is derived from an EMBL/GenBank/DDBJ whole genome shotgun (WGS) entry which is preliminary data.</text>
</comment>
<dbReference type="PANTHER" id="PTHR34475:SF1">
    <property type="entry name" value="CYTOSKELETON PROTEIN RODZ"/>
    <property type="match status" value="1"/>
</dbReference>
<accession>A0A0G0M981</accession>
<dbReference type="InterPro" id="IPR010982">
    <property type="entry name" value="Lambda_DNA-bd_dom_sf"/>
</dbReference>
<dbReference type="Pfam" id="PF13413">
    <property type="entry name" value="HTH_25"/>
    <property type="match status" value="1"/>
</dbReference>
<evidence type="ECO:0000313" key="3">
    <source>
        <dbReference type="Proteomes" id="UP000033881"/>
    </source>
</evidence>
<sequence length="212" mass="24171">MKLVGEVIKDSRIRKKLSREKLEKLTKIKKEFIENLEENRWEVLPEYPVVVGFVKSIASNLNLEQKNLIALLRRDYPPKVLRINPKPDITEKFTWSPKLSFITGVSLVFIVIVGYLIFQYLSFIKPPELFVEIPEEGQVVSQEKLTVRGKTDPDAAVLVNNQPTIVGEDGIFETEIEIFEGTGEVVVIAKSRSGKETTLSRKIDVELESTRD</sequence>
<proteinExistence type="predicted"/>
<dbReference type="STRING" id="1618574.UT24_C0010G0022"/>
<keyword evidence="1" id="KW-1133">Transmembrane helix</keyword>
<dbReference type="GO" id="GO:0003677">
    <property type="term" value="F:DNA binding"/>
    <property type="evidence" value="ECO:0007669"/>
    <property type="project" value="InterPro"/>
</dbReference>
<evidence type="ECO:0000256" key="1">
    <source>
        <dbReference type="SAM" id="Phobius"/>
    </source>
</evidence>
<dbReference type="PANTHER" id="PTHR34475">
    <property type="match status" value="1"/>
</dbReference>
<dbReference type="Gene3D" id="1.10.260.40">
    <property type="entry name" value="lambda repressor-like DNA-binding domains"/>
    <property type="match status" value="1"/>
</dbReference>
<reference evidence="2 3" key="1">
    <citation type="journal article" date="2015" name="Nature">
        <title>rRNA introns, odd ribosomes, and small enigmatic genomes across a large radiation of phyla.</title>
        <authorList>
            <person name="Brown C.T."/>
            <person name="Hug L.A."/>
            <person name="Thomas B.C."/>
            <person name="Sharon I."/>
            <person name="Castelle C.J."/>
            <person name="Singh A."/>
            <person name="Wilkins M.J."/>
            <person name="Williams K.H."/>
            <person name="Banfield J.F."/>
        </authorList>
    </citation>
    <scope>NUCLEOTIDE SEQUENCE [LARGE SCALE GENOMIC DNA]</scope>
</reference>
<keyword evidence="1" id="KW-0472">Membrane</keyword>
<dbReference type="EMBL" id="LBWB01000010">
    <property type="protein sequence ID" value="KKR00649.1"/>
    <property type="molecule type" value="Genomic_DNA"/>
</dbReference>
<protein>
    <submittedName>
        <fullName evidence="2">Transcriptional regulator, XRE family</fullName>
    </submittedName>
</protein>